<dbReference type="InterPro" id="IPR036852">
    <property type="entry name" value="Peptidase_S8/S53_dom_sf"/>
</dbReference>
<feature type="domain" description="Peptidase S8/S53" evidence="6">
    <location>
        <begin position="3"/>
        <end position="161"/>
    </location>
</feature>
<dbReference type="PANTHER" id="PTHR43806">
    <property type="entry name" value="PEPTIDASE S8"/>
    <property type="match status" value="1"/>
</dbReference>
<dbReference type="InterPro" id="IPR000209">
    <property type="entry name" value="Peptidase_S8/S53_dom"/>
</dbReference>
<gene>
    <name evidence="7" type="primary">SUB2_3</name>
    <name evidence="7" type="ORF">SLS62_002036</name>
</gene>
<comment type="caution">
    <text evidence="7">The sequence shown here is derived from an EMBL/GenBank/DDBJ whole genome shotgun (WGS) entry which is preliminary data.</text>
</comment>
<evidence type="ECO:0000313" key="7">
    <source>
        <dbReference type="EMBL" id="KAK7756093.1"/>
    </source>
</evidence>
<dbReference type="PANTHER" id="PTHR43806:SF58">
    <property type="entry name" value="ALKALINE PROTEASE 1-RELATED"/>
    <property type="match status" value="1"/>
</dbReference>
<keyword evidence="3" id="KW-0378">Hydrolase</keyword>
<comment type="similarity">
    <text evidence="1 5">Belongs to the peptidase S8 family.</text>
</comment>
<evidence type="ECO:0000313" key="8">
    <source>
        <dbReference type="Proteomes" id="UP001320420"/>
    </source>
</evidence>
<dbReference type="Proteomes" id="UP001320420">
    <property type="component" value="Unassembled WGS sequence"/>
</dbReference>
<accession>A0AAN9YRC2</accession>
<keyword evidence="4" id="KW-0720">Serine protease</keyword>
<dbReference type="SUPFAM" id="SSF52743">
    <property type="entry name" value="Subtilisin-like"/>
    <property type="match status" value="1"/>
</dbReference>
<evidence type="ECO:0000256" key="1">
    <source>
        <dbReference type="ARBA" id="ARBA00011073"/>
    </source>
</evidence>
<evidence type="ECO:0000256" key="5">
    <source>
        <dbReference type="PROSITE-ProRule" id="PRU01240"/>
    </source>
</evidence>
<evidence type="ECO:0000259" key="6">
    <source>
        <dbReference type="Pfam" id="PF00082"/>
    </source>
</evidence>
<dbReference type="EMBL" id="JAKJXP020000009">
    <property type="protein sequence ID" value="KAK7756093.1"/>
    <property type="molecule type" value="Genomic_DNA"/>
</dbReference>
<dbReference type="PROSITE" id="PS00138">
    <property type="entry name" value="SUBTILASE_SER"/>
    <property type="match status" value="1"/>
</dbReference>
<dbReference type="InterPro" id="IPR050131">
    <property type="entry name" value="Peptidase_S8_subtilisin-like"/>
</dbReference>
<evidence type="ECO:0000256" key="4">
    <source>
        <dbReference type="ARBA" id="ARBA00022825"/>
    </source>
</evidence>
<protein>
    <submittedName>
        <fullName evidence="7">Suppressor of the cold-sensitive snRNP biogenesis mutant brr1-1</fullName>
    </submittedName>
</protein>
<dbReference type="Pfam" id="PF00082">
    <property type="entry name" value="Peptidase_S8"/>
    <property type="match status" value="1"/>
</dbReference>
<comment type="caution">
    <text evidence="5">Lacks conserved residue(s) required for the propagation of feature annotation.</text>
</comment>
<sequence>MTGSGTIENMLDGYNWVVNNATAEGKIGSSLVSMSLGWPTSQVINDAVEAAFQAGLLTVVSAGNDEADASTKSPASAPNALTVGATDFARARAWYSNYGSLVDVWGPGNDVLSLAPAQGETAVKSGTSMSTPLVAGLAAYLRSLAAAAGGQTLDDPAAATARVKELALQGVVGDVKGSANLFAHNGAGNGTSVLRRRV</sequence>
<reference evidence="7 8" key="1">
    <citation type="submission" date="2024-02" db="EMBL/GenBank/DDBJ databases">
        <title>De novo assembly and annotation of 12 fungi associated with fruit tree decline syndrome in Ontario, Canada.</title>
        <authorList>
            <person name="Sulman M."/>
            <person name="Ellouze W."/>
            <person name="Ilyukhin E."/>
        </authorList>
    </citation>
    <scope>NUCLEOTIDE SEQUENCE [LARGE SCALE GENOMIC DNA]</scope>
    <source>
        <strain evidence="7 8">M11/M66-122</strain>
    </source>
</reference>
<dbReference type="GO" id="GO:0006508">
    <property type="term" value="P:proteolysis"/>
    <property type="evidence" value="ECO:0007669"/>
    <property type="project" value="UniProtKB-KW"/>
</dbReference>
<organism evidence="7 8">
    <name type="scientific">Diatrype stigma</name>
    <dbReference type="NCBI Taxonomy" id="117547"/>
    <lineage>
        <taxon>Eukaryota</taxon>
        <taxon>Fungi</taxon>
        <taxon>Dikarya</taxon>
        <taxon>Ascomycota</taxon>
        <taxon>Pezizomycotina</taxon>
        <taxon>Sordariomycetes</taxon>
        <taxon>Xylariomycetidae</taxon>
        <taxon>Xylariales</taxon>
        <taxon>Diatrypaceae</taxon>
        <taxon>Diatrype</taxon>
    </lineage>
</organism>
<name>A0AAN9YRC2_9PEZI</name>
<proteinExistence type="inferred from homology"/>
<dbReference type="InterPro" id="IPR023828">
    <property type="entry name" value="Peptidase_S8_Ser-AS"/>
</dbReference>
<evidence type="ECO:0000256" key="3">
    <source>
        <dbReference type="ARBA" id="ARBA00022801"/>
    </source>
</evidence>
<dbReference type="GO" id="GO:0004252">
    <property type="term" value="F:serine-type endopeptidase activity"/>
    <property type="evidence" value="ECO:0007669"/>
    <property type="project" value="InterPro"/>
</dbReference>
<evidence type="ECO:0000256" key="2">
    <source>
        <dbReference type="ARBA" id="ARBA00022670"/>
    </source>
</evidence>
<dbReference type="PROSITE" id="PS51892">
    <property type="entry name" value="SUBTILASE"/>
    <property type="match status" value="1"/>
</dbReference>
<keyword evidence="2" id="KW-0645">Protease</keyword>
<dbReference type="AlphaFoldDB" id="A0AAN9YRC2"/>
<keyword evidence="8" id="KW-1185">Reference proteome</keyword>
<dbReference type="Gene3D" id="3.40.50.200">
    <property type="entry name" value="Peptidase S8/S53 domain"/>
    <property type="match status" value="1"/>
</dbReference>